<organism evidence="1 2">
    <name type="scientific">Gossypium barbadense</name>
    <name type="common">Sea Island cotton</name>
    <name type="synonym">Hibiscus barbadensis</name>
    <dbReference type="NCBI Taxonomy" id="3634"/>
    <lineage>
        <taxon>Eukaryota</taxon>
        <taxon>Viridiplantae</taxon>
        <taxon>Streptophyta</taxon>
        <taxon>Embryophyta</taxon>
        <taxon>Tracheophyta</taxon>
        <taxon>Spermatophyta</taxon>
        <taxon>Magnoliopsida</taxon>
        <taxon>eudicotyledons</taxon>
        <taxon>Gunneridae</taxon>
        <taxon>Pentapetalae</taxon>
        <taxon>rosids</taxon>
        <taxon>malvids</taxon>
        <taxon>Malvales</taxon>
        <taxon>Malvaceae</taxon>
        <taxon>Malvoideae</taxon>
        <taxon>Gossypium</taxon>
    </lineage>
</organism>
<proteinExistence type="predicted"/>
<dbReference type="AlphaFoldDB" id="A0A2P5WP75"/>
<dbReference type="Proteomes" id="UP000239757">
    <property type="component" value="Unassembled WGS sequence"/>
</dbReference>
<reference evidence="1 2" key="1">
    <citation type="submission" date="2015-01" db="EMBL/GenBank/DDBJ databases">
        <title>Genome of allotetraploid Gossypium barbadense reveals genomic plasticity and fiber elongation in cotton evolution.</title>
        <authorList>
            <person name="Chen X."/>
            <person name="Liu X."/>
            <person name="Zhao B."/>
            <person name="Zheng H."/>
            <person name="Hu Y."/>
            <person name="Lu G."/>
            <person name="Yang C."/>
            <person name="Chen J."/>
            <person name="Shan C."/>
            <person name="Zhang L."/>
            <person name="Zhou Y."/>
            <person name="Wang L."/>
            <person name="Guo W."/>
            <person name="Bai Y."/>
            <person name="Ruan J."/>
            <person name="Shangguan X."/>
            <person name="Mao Y."/>
            <person name="Jiang J."/>
            <person name="Zhu Y."/>
            <person name="Lei J."/>
            <person name="Kang H."/>
            <person name="Chen S."/>
            <person name="He X."/>
            <person name="Wang R."/>
            <person name="Wang Y."/>
            <person name="Chen J."/>
            <person name="Wang L."/>
            <person name="Yu S."/>
            <person name="Wang B."/>
            <person name="Wei J."/>
            <person name="Song S."/>
            <person name="Lu X."/>
            <person name="Gao Z."/>
            <person name="Gu W."/>
            <person name="Deng X."/>
            <person name="Ma D."/>
            <person name="Wang S."/>
            <person name="Liang W."/>
            <person name="Fang L."/>
            <person name="Cai C."/>
            <person name="Zhu X."/>
            <person name="Zhou B."/>
            <person name="Zhang Y."/>
            <person name="Chen Z."/>
            <person name="Xu S."/>
            <person name="Zhu R."/>
            <person name="Wang S."/>
            <person name="Zhang T."/>
            <person name="Zhao G."/>
        </authorList>
    </citation>
    <scope>NUCLEOTIDE SEQUENCE [LARGE SCALE GENOMIC DNA]</scope>
    <source>
        <strain evidence="2">cv. Xinhai21</strain>
        <tissue evidence="1">Leaf</tissue>
    </source>
</reference>
<protein>
    <submittedName>
        <fullName evidence="1">Uncharacterized protein</fullName>
    </submittedName>
</protein>
<sequence>MSSSCVSTRKSRGTFSDTSGPTLGVGYCINWTMLEQVQLADDIRAFLTTDPWELFFAIIEPTYLELTLEICSTFHVQDVMTNFDDPGMEFMEDNEINTLHPHIHYSPSKCWDALVPSLTSYDPNRSKASAFSPSLRYNVIIMMANGHIFDLAYFIALAIHHQTEWHRRGVISISPYYRLAQSTDEEDAKDITDDVPPHHKDRLFQPLPPYRPVHAVASYTDISKHLTRFEQQCFQHFNNIDATLQQIFQQFHISLPPPPREPSGDEDV</sequence>
<name>A0A2P5WP75_GOSBA</name>
<gene>
    <name evidence="1" type="ORF">GOBAR_AA27777</name>
</gene>
<accession>A0A2P5WP75</accession>
<dbReference type="EMBL" id="KZ666922">
    <property type="protein sequence ID" value="PPR92896.1"/>
    <property type="molecule type" value="Genomic_DNA"/>
</dbReference>
<evidence type="ECO:0000313" key="2">
    <source>
        <dbReference type="Proteomes" id="UP000239757"/>
    </source>
</evidence>
<evidence type="ECO:0000313" key="1">
    <source>
        <dbReference type="EMBL" id="PPR92896.1"/>
    </source>
</evidence>